<protein>
    <submittedName>
        <fullName evidence="1">Uncharacterized protein</fullName>
    </submittedName>
</protein>
<dbReference type="EMBL" id="JAULJE010000015">
    <property type="protein sequence ID" value="KAK1334276.1"/>
    <property type="molecule type" value="Genomic_DNA"/>
</dbReference>
<sequence length="253" mass="27578">MAVMCRATKIPSHNVQWSGHMKAPMGAAVSRVLTKMPKLVEKKGLINAISIAALLEFDGHCIITAMEATKKAVQYGRVISHGVKAELASRAQAFIIYLPCENKRMLDQGNHSQRLKIMPDPSEQTVTSLCIPALTLISFDTTVVSSCPVYSSVQVENRCCRASLKQQTEAQRETALVKDILGEAGLPCDELNPSGPRSYPEDHRAQKIVGGVIELVEQLAKEGENEEIKAICVGSLLKSRAEQRSPTSSNSKH</sequence>
<evidence type="ECO:0000313" key="2">
    <source>
        <dbReference type="Proteomes" id="UP001177744"/>
    </source>
</evidence>
<organism evidence="1 2">
    <name type="scientific">Cnephaeus nilssonii</name>
    <name type="common">Northern bat</name>
    <name type="synonym">Eptesicus nilssonii</name>
    <dbReference type="NCBI Taxonomy" id="3371016"/>
    <lineage>
        <taxon>Eukaryota</taxon>
        <taxon>Metazoa</taxon>
        <taxon>Chordata</taxon>
        <taxon>Craniata</taxon>
        <taxon>Vertebrata</taxon>
        <taxon>Euteleostomi</taxon>
        <taxon>Mammalia</taxon>
        <taxon>Eutheria</taxon>
        <taxon>Laurasiatheria</taxon>
        <taxon>Chiroptera</taxon>
        <taxon>Yangochiroptera</taxon>
        <taxon>Vespertilionidae</taxon>
        <taxon>Cnephaeus</taxon>
    </lineage>
</organism>
<evidence type="ECO:0000313" key="1">
    <source>
        <dbReference type="EMBL" id="KAK1334276.1"/>
    </source>
</evidence>
<reference evidence="1" key="1">
    <citation type="submission" date="2023-06" db="EMBL/GenBank/DDBJ databases">
        <title>Reference genome for the Northern bat (Eptesicus nilssonii), a most northern bat species.</title>
        <authorList>
            <person name="Laine V.N."/>
            <person name="Pulliainen A.T."/>
            <person name="Lilley T.M."/>
        </authorList>
    </citation>
    <scope>NUCLEOTIDE SEQUENCE</scope>
    <source>
        <strain evidence="1">BLF_Eptnil</strain>
        <tissue evidence="1">Kidney</tissue>
    </source>
</reference>
<keyword evidence="2" id="KW-1185">Reference proteome</keyword>
<name>A0AA40LHY7_CNENI</name>
<proteinExistence type="predicted"/>
<comment type="caution">
    <text evidence="1">The sequence shown here is derived from an EMBL/GenBank/DDBJ whole genome shotgun (WGS) entry which is preliminary data.</text>
</comment>
<dbReference type="AlphaFoldDB" id="A0AA40LHY7"/>
<accession>A0AA40LHY7</accession>
<dbReference type="Proteomes" id="UP001177744">
    <property type="component" value="Unassembled WGS sequence"/>
</dbReference>
<gene>
    <name evidence="1" type="ORF">QTO34_005279</name>
</gene>